<evidence type="ECO:0000259" key="3">
    <source>
        <dbReference type="Pfam" id="PF25898"/>
    </source>
</evidence>
<evidence type="ECO:0000256" key="1">
    <source>
        <dbReference type="SAM" id="MobiDB-lite"/>
    </source>
</evidence>
<keyword evidence="2" id="KW-1133">Transmembrane helix</keyword>
<dbReference type="InterPro" id="IPR058831">
    <property type="entry name" value="LolA-like_dom_2nd"/>
</dbReference>
<dbReference type="AlphaFoldDB" id="A0A9D4N521"/>
<dbReference type="PANTHER" id="PTHR36902">
    <property type="entry name" value="ENRICHED IN SURFACE-LABELED PROTEOME PROTEIN 9"/>
    <property type="match status" value="1"/>
</dbReference>
<dbReference type="EMBL" id="JAIWYP010000001">
    <property type="protein sequence ID" value="KAH3888156.1"/>
    <property type="molecule type" value="Genomic_DNA"/>
</dbReference>
<dbReference type="OrthoDB" id="6093526at2759"/>
<evidence type="ECO:0000313" key="5">
    <source>
        <dbReference type="Proteomes" id="UP000828390"/>
    </source>
</evidence>
<feature type="transmembrane region" description="Helical" evidence="2">
    <location>
        <begin position="757"/>
        <end position="780"/>
    </location>
</feature>
<dbReference type="Pfam" id="PF25898">
    <property type="entry name" value="LolA_2nd_metazoa"/>
    <property type="match status" value="1"/>
</dbReference>
<evidence type="ECO:0000313" key="4">
    <source>
        <dbReference type="EMBL" id="KAH3888156.1"/>
    </source>
</evidence>
<evidence type="ECO:0000256" key="2">
    <source>
        <dbReference type="SAM" id="Phobius"/>
    </source>
</evidence>
<dbReference type="Proteomes" id="UP000828390">
    <property type="component" value="Unassembled WGS sequence"/>
</dbReference>
<proteinExistence type="predicted"/>
<keyword evidence="2" id="KW-0472">Membrane</keyword>
<reference evidence="4" key="2">
    <citation type="submission" date="2020-11" db="EMBL/GenBank/DDBJ databases">
        <authorList>
            <person name="McCartney M.A."/>
            <person name="Auch B."/>
            <person name="Kono T."/>
            <person name="Mallez S."/>
            <person name="Becker A."/>
            <person name="Gohl D.M."/>
            <person name="Silverstein K.A.T."/>
            <person name="Koren S."/>
            <person name="Bechman K.B."/>
            <person name="Herman A."/>
            <person name="Abrahante J.E."/>
            <person name="Garbe J."/>
        </authorList>
    </citation>
    <scope>NUCLEOTIDE SEQUENCE</scope>
    <source>
        <strain evidence="4">Duluth1</strain>
        <tissue evidence="4">Whole animal</tissue>
    </source>
</reference>
<dbReference type="PANTHER" id="PTHR36902:SF1">
    <property type="entry name" value="ENRICHED IN SURFACE-LABELED PROTEOME PROTEIN 9"/>
    <property type="match status" value="1"/>
</dbReference>
<gene>
    <name evidence="4" type="ORF">DPMN_012183</name>
</gene>
<protein>
    <recommendedName>
        <fullName evidence="3">LolA-like domain-containing protein</fullName>
    </recommendedName>
</protein>
<feature type="domain" description="LolA-like" evidence="3">
    <location>
        <begin position="243"/>
        <end position="456"/>
    </location>
</feature>
<keyword evidence="5" id="KW-1185">Reference proteome</keyword>
<organism evidence="4 5">
    <name type="scientific">Dreissena polymorpha</name>
    <name type="common">Zebra mussel</name>
    <name type="synonym">Mytilus polymorpha</name>
    <dbReference type="NCBI Taxonomy" id="45954"/>
    <lineage>
        <taxon>Eukaryota</taxon>
        <taxon>Metazoa</taxon>
        <taxon>Spiralia</taxon>
        <taxon>Lophotrochozoa</taxon>
        <taxon>Mollusca</taxon>
        <taxon>Bivalvia</taxon>
        <taxon>Autobranchia</taxon>
        <taxon>Heteroconchia</taxon>
        <taxon>Euheterodonta</taxon>
        <taxon>Imparidentia</taxon>
        <taxon>Neoheterodontei</taxon>
        <taxon>Myida</taxon>
        <taxon>Dreissenoidea</taxon>
        <taxon>Dreissenidae</taxon>
        <taxon>Dreissena</taxon>
    </lineage>
</organism>
<keyword evidence="2" id="KW-0812">Transmembrane</keyword>
<accession>A0A9D4N521</accession>
<feature type="region of interest" description="Disordered" evidence="1">
    <location>
        <begin position="590"/>
        <end position="622"/>
    </location>
</feature>
<name>A0A9D4N521_DREPO</name>
<comment type="caution">
    <text evidence="4">The sequence shown here is derived from an EMBL/GenBank/DDBJ whole genome shotgun (WGS) entry which is preliminary data.</text>
</comment>
<reference evidence="4" key="1">
    <citation type="journal article" date="2019" name="bioRxiv">
        <title>The Genome of the Zebra Mussel, Dreissena polymorpha: A Resource for Invasive Species Research.</title>
        <authorList>
            <person name="McCartney M.A."/>
            <person name="Auch B."/>
            <person name="Kono T."/>
            <person name="Mallez S."/>
            <person name="Zhang Y."/>
            <person name="Obille A."/>
            <person name="Becker A."/>
            <person name="Abrahante J.E."/>
            <person name="Garbe J."/>
            <person name="Badalamenti J.P."/>
            <person name="Herman A."/>
            <person name="Mangelson H."/>
            <person name="Liachko I."/>
            <person name="Sullivan S."/>
            <person name="Sone E.D."/>
            <person name="Koren S."/>
            <person name="Silverstein K.A.T."/>
            <person name="Beckman K.B."/>
            <person name="Gohl D.M."/>
        </authorList>
    </citation>
    <scope>NUCLEOTIDE SEQUENCE</scope>
    <source>
        <strain evidence="4">Duluth1</strain>
        <tissue evidence="4">Whole animal</tissue>
    </source>
</reference>
<sequence length="803" mass="88715">MNHPTTYFAVALILNSVITCLLASNDYFVDLTICNPLNGSQPQVLVPAPNLPKGFSTRIQWTWLEKDSTVDVLEVFNGVTQKGSQIIYMEGQTIQVIQNYKEQQYISYTQANGCNVRGLGTFEFYDNKLWLSSMISLYGAAKSAQPVYNGTSTVRGVDTKKYVACMWLYQFNITVQVEMHFSNNWAMPISTPDVFAPVRFVLRGSTSPNDTVQGRIPFTVIGDFSEYKPFLPDDETEMKMQLPAGTFCPGRFSITPLNPLPTSFSVIQERIDSTRDTTTVTYEEIWFDKDKRLVRRDYKSADGSDPDPTTQIFDFNLGIHYSIDTYMGTCDPVALLDTEDLYVLPGPNNTVRMMTSEEFFHVKDALSQYVGTRITRGVRCDVWVGLYVDVDSMRNYTIEWYFTVDSVVEGVGGIIQPASLFRYDIWQGQGQPTVFNILKMNKEKPLQEVFDVSQCYQFASKARILIYFSVINNKTLSMVSGSYLKETLHMDTLKEALLSPLQMTRVSIQTVSTGDVYLDGILLDKSPIVNDNIFPPAPERHDLGPAIMFLQGSVGNGWTLSLDSTVINETVLLKSQGILRIKYDEQFTTTPSTTTMSTTIATPPQPAPTTARQIAPTEQTPPVPITSTLGPTSPSKCTCPPNTCSSPSIVTNQTPARCPQVTTPPPCIPTPCPVITCPQLTCPTTTYVTPVKCPAQTPCPTTTQRNQAASATKCPVLTPCPTITTTTKTQSVTTIKIPTAEKQTGEQTTKGGVSGGGAAGVAVGMLVVGMLLGASLLIIYRRFRRPSPEGRNILDKYLDNAEY</sequence>
<feature type="transmembrane region" description="Helical" evidence="2">
    <location>
        <begin position="7"/>
        <end position="28"/>
    </location>
</feature>
<feature type="compositionally biased region" description="Low complexity" evidence="1">
    <location>
        <begin position="590"/>
        <end position="617"/>
    </location>
</feature>